<feature type="compositionally biased region" description="Basic and acidic residues" evidence="1">
    <location>
        <begin position="13"/>
        <end position="27"/>
    </location>
</feature>
<feature type="region of interest" description="Disordered" evidence="1">
    <location>
        <begin position="573"/>
        <end position="601"/>
    </location>
</feature>
<feature type="compositionally biased region" description="Basic and acidic residues" evidence="1">
    <location>
        <begin position="182"/>
        <end position="201"/>
    </location>
</feature>
<feature type="compositionally biased region" description="Low complexity" evidence="1">
    <location>
        <begin position="298"/>
        <end position="310"/>
    </location>
</feature>
<feature type="compositionally biased region" description="Acidic residues" evidence="1">
    <location>
        <begin position="204"/>
        <end position="219"/>
    </location>
</feature>
<feature type="compositionally biased region" description="Low complexity" evidence="1">
    <location>
        <begin position="485"/>
        <end position="495"/>
    </location>
</feature>
<keyword evidence="3" id="KW-1185">Reference proteome</keyword>
<sequence length="648" mass="70173">EKNNARNNRRRRVSEGASREKTEKESTEAALSTRQQEDRENKGPPSGKVSNRVARPVLEEANSASGSASKLRRRGAAVKSPTADHQGPAQHQRPVRRRPRPGSGQEVKPGVEEESVEHHHHHHHRTGSGARADKDERLGSRSEEEEEEEEEERALERENEESPERCDPLTKRLRTSPVGRKLRSESSKGKNAEEAAADRAGEVVVEEDEEEDDKEEEEAGVEKHDRAEREVDKLEENEESQSRERDREPEPPPPDKVDPGGNPASEEQQPDNNPEPKKDGRAIDRGAAKIGERKEQQQQRQQQHQQQPPQFVVNGLHVDSPLVSDKTNVIREDSPSLLKSTTRSKAKGFAEEDGEDARARARATAAAAAAEDERDENASEEEAGSQRSRRTELTTTELGTEDSVGSVGGARAASVESVVELLESSSQDSGSVLERLSPLSSSGGGGPGRQNSLLLEQQREQERSRHNESPIILAERLNKPPPPIAAIGGIRASGGSNSGGIAGTYGDSGSDSGVSSLRSAGSGDERSGSRSSALSVEETTSSSTPSASITTSAAPARVWHVQSIQHTTLLMAHPQGAPNAPANAAATAPPVGYQSPAPPGHHAAVASDMLWRPIQSRTYPPLSHTLLGPQQPSPEELLERDRHERLLR</sequence>
<feature type="compositionally biased region" description="Low complexity" evidence="1">
    <location>
        <begin position="529"/>
        <end position="554"/>
    </location>
</feature>
<dbReference type="InParanoid" id="E2AVL6"/>
<feature type="compositionally biased region" description="Acidic residues" evidence="1">
    <location>
        <begin position="143"/>
        <end position="153"/>
    </location>
</feature>
<name>E2AVL6_CAMFO</name>
<feature type="region of interest" description="Disordered" evidence="1">
    <location>
        <begin position="1"/>
        <end position="554"/>
    </location>
</feature>
<protein>
    <submittedName>
        <fullName evidence="2">Uncharacterized protein</fullName>
    </submittedName>
</protein>
<feature type="compositionally biased region" description="Basic and acidic residues" evidence="1">
    <location>
        <begin position="637"/>
        <end position="648"/>
    </location>
</feature>
<feature type="compositionally biased region" description="Low complexity" evidence="1">
    <location>
        <begin position="504"/>
        <end position="522"/>
    </location>
</feature>
<evidence type="ECO:0000256" key="1">
    <source>
        <dbReference type="SAM" id="MobiDB-lite"/>
    </source>
</evidence>
<reference evidence="2 3" key="1">
    <citation type="journal article" date="2010" name="Science">
        <title>Genomic comparison of the ants Camponotus floridanus and Harpegnathos saltator.</title>
        <authorList>
            <person name="Bonasio R."/>
            <person name="Zhang G."/>
            <person name="Ye C."/>
            <person name="Mutti N.S."/>
            <person name="Fang X."/>
            <person name="Qin N."/>
            <person name="Donahue G."/>
            <person name="Yang P."/>
            <person name="Li Q."/>
            <person name="Li C."/>
            <person name="Zhang P."/>
            <person name="Huang Z."/>
            <person name="Berger S.L."/>
            <person name="Reinberg D."/>
            <person name="Wang J."/>
            <person name="Liebig J."/>
        </authorList>
    </citation>
    <scope>NUCLEOTIDE SEQUENCE [LARGE SCALE GENOMIC DNA]</scope>
    <source>
        <strain evidence="3">C129</strain>
    </source>
</reference>
<feature type="compositionally biased region" description="Basic and acidic residues" evidence="1">
    <location>
        <begin position="220"/>
        <end position="258"/>
    </location>
</feature>
<dbReference type="STRING" id="104421.E2AVL6"/>
<feature type="compositionally biased region" description="Basic and acidic residues" evidence="1">
    <location>
        <begin position="154"/>
        <end position="170"/>
    </location>
</feature>
<feature type="compositionally biased region" description="Low complexity" evidence="1">
    <location>
        <begin position="414"/>
        <end position="426"/>
    </location>
</feature>
<dbReference type="EMBL" id="GL443122">
    <property type="protein sequence ID" value="EFN62532.1"/>
    <property type="molecule type" value="Genomic_DNA"/>
</dbReference>
<feature type="non-terminal residue" evidence="2">
    <location>
        <position position="1"/>
    </location>
</feature>
<dbReference type="AlphaFoldDB" id="E2AVL6"/>
<dbReference type="Proteomes" id="UP000000311">
    <property type="component" value="Unassembled WGS sequence"/>
</dbReference>
<evidence type="ECO:0000313" key="2">
    <source>
        <dbReference type="EMBL" id="EFN62532.1"/>
    </source>
</evidence>
<gene>
    <name evidence="2" type="ORF">EAG_13847</name>
</gene>
<feature type="compositionally biased region" description="Acidic residues" evidence="1">
    <location>
        <begin position="370"/>
        <end position="383"/>
    </location>
</feature>
<organism evidence="3">
    <name type="scientific">Camponotus floridanus</name>
    <name type="common">Florida carpenter ant</name>
    <dbReference type="NCBI Taxonomy" id="104421"/>
    <lineage>
        <taxon>Eukaryota</taxon>
        <taxon>Metazoa</taxon>
        <taxon>Ecdysozoa</taxon>
        <taxon>Arthropoda</taxon>
        <taxon>Hexapoda</taxon>
        <taxon>Insecta</taxon>
        <taxon>Pterygota</taxon>
        <taxon>Neoptera</taxon>
        <taxon>Endopterygota</taxon>
        <taxon>Hymenoptera</taxon>
        <taxon>Apocrita</taxon>
        <taxon>Aculeata</taxon>
        <taxon>Formicoidea</taxon>
        <taxon>Formicidae</taxon>
        <taxon>Formicinae</taxon>
        <taxon>Camponotus</taxon>
    </lineage>
</organism>
<dbReference type="OMA" id="TPARIWH"/>
<feature type="compositionally biased region" description="Basic and acidic residues" evidence="1">
    <location>
        <begin position="274"/>
        <end position="297"/>
    </location>
</feature>
<feature type="compositionally biased region" description="Basic and acidic residues" evidence="1">
    <location>
        <begin position="457"/>
        <end position="468"/>
    </location>
</feature>
<dbReference type="OrthoDB" id="1667110at2759"/>
<proteinExistence type="predicted"/>
<accession>E2AVL6</accession>
<evidence type="ECO:0000313" key="3">
    <source>
        <dbReference type="Proteomes" id="UP000000311"/>
    </source>
</evidence>
<feature type="region of interest" description="Disordered" evidence="1">
    <location>
        <begin position="619"/>
        <end position="648"/>
    </location>
</feature>
<feature type="compositionally biased region" description="Basic and acidic residues" evidence="1">
    <location>
        <begin position="131"/>
        <end position="142"/>
    </location>
</feature>
<feature type="compositionally biased region" description="Low complexity" evidence="1">
    <location>
        <begin position="577"/>
        <end position="590"/>
    </location>
</feature>